<proteinExistence type="predicted"/>
<name>A0ABP8BAR6_9SPHI</name>
<accession>A0ABP8BAR6</accession>
<gene>
    <name evidence="1" type="ORF">GCM10022289_16430</name>
</gene>
<sequence length="84" mass="9559">MLNHTEFDSFKKIILKRFKPALKPLDIENDFLEVSTSYLGKPYEVRIMGGLDQNGSYFWDVVRVVNRSIIPSSIAPGISELQGK</sequence>
<evidence type="ECO:0000313" key="2">
    <source>
        <dbReference type="Proteomes" id="UP001501772"/>
    </source>
</evidence>
<comment type="caution">
    <text evidence="1">The sequence shown here is derived from an EMBL/GenBank/DDBJ whole genome shotgun (WGS) entry which is preliminary data.</text>
</comment>
<keyword evidence="2" id="KW-1185">Reference proteome</keyword>
<organism evidence="1 2">
    <name type="scientific">Pedobacter jeongneungensis</name>
    <dbReference type="NCBI Taxonomy" id="947309"/>
    <lineage>
        <taxon>Bacteria</taxon>
        <taxon>Pseudomonadati</taxon>
        <taxon>Bacteroidota</taxon>
        <taxon>Sphingobacteriia</taxon>
        <taxon>Sphingobacteriales</taxon>
        <taxon>Sphingobacteriaceae</taxon>
        <taxon>Pedobacter</taxon>
    </lineage>
</organism>
<dbReference type="EMBL" id="BAABBY010000004">
    <property type="protein sequence ID" value="GAA4202127.1"/>
    <property type="molecule type" value="Genomic_DNA"/>
</dbReference>
<reference evidence="2" key="1">
    <citation type="journal article" date="2019" name="Int. J. Syst. Evol. Microbiol.">
        <title>The Global Catalogue of Microorganisms (GCM) 10K type strain sequencing project: providing services to taxonomists for standard genome sequencing and annotation.</title>
        <authorList>
            <consortium name="The Broad Institute Genomics Platform"/>
            <consortium name="The Broad Institute Genome Sequencing Center for Infectious Disease"/>
            <person name="Wu L."/>
            <person name="Ma J."/>
        </authorList>
    </citation>
    <scope>NUCLEOTIDE SEQUENCE [LARGE SCALE GENOMIC DNA]</scope>
    <source>
        <strain evidence="2">JCM 17626</strain>
    </source>
</reference>
<dbReference type="Proteomes" id="UP001501772">
    <property type="component" value="Unassembled WGS sequence"/>
</dbReference>
<protein>
    <submittedName>
        <fullName evidence="1">Uncharacterized protein</fullName>
    </submittedName>
</protein>
<evidence type="ECO:0000313" key="1">
    <source>
        <dbReference type="EMBL" id="GAA4202127.1"/>
    </source>
</evidence>
<dbReference type="RefSeq" id="WP_344850976.1">
    <property type="nucleotide sequence ID" value="NZ_BAABBY010000004.1"/>
</dbReference>